<reference evidence="2" key="1">
    <citation type="submission" date="2017-12" db="EMBL/GenBank/DDBJ databases">
        <title>Gene loss provides genomic basis for host adaptation in cereal stripe rust fungi.</title>
        <authorList>
            <person name="Xia C."/>
        </authorList>
    </citation>
    <scope>NUCLEOTIDE SEQUENCE [LARGE SCALE GENOMIC DNA]</scope>
    <source>
        <strain evidence="2">93-210</strain>
    </source>
</reference>
<proteinExistence type="predicted"/>
<feature type="region of interest" description="Disordered" evidence="1">
    <location>
        <begin position="35"/>
        <end position="76"/>
    </location>
</feature>
<sequence length="510" mass="55738">MLTCVAVASARLPYTLHCRPHFAMNTSAHPLPTSDFLPWLRPNPPNYQPSAGDPQRQVPGSSPRHPSGILLPADQRPPNLKTTITITHFVIGAQILQISDPPHLLYIDELQPRARSTSRATSRAPDHVAESQVIAGNKHGDSSSVEELAEDCLKENRPQNKNSTMFFIQNPPSKPNPSKPFTDLPKRPKESPNVNQHNHVLQVDLFNRRPVKVGVGEPAATQPAAVADCSVDAEASQQEITSDIKPVVAHDGPTQSSSLLGCLPTHFNNVPNQTEAHSHVDKLIAALPVNTRSRAMKLTGTLLEKLKPQSKNLSTKSQKKQTATDDPGPKPKKSSSDRPTGVVIFNEQADKSLIKFTSQLVPTGYLDNSSDLNASKLWALVAQPPDTWPPLPVHKSLFVRVAEGFIKVGPTVKDALAHLLFISILVAAFKTPCKELPNNLRSYTNIAPLLGKIDDFMYCWSPGQVVDEVRLSEVAKDFLSTWSSTGEVVTWSKPRARKAAQPPNIDLNAI</sequence>
<dbReference type="VEuPathDB" id="FungiDB:PSHT_14983"/>
<dbReference type="EMBL" id="PKSL01000235">
    <property type="protein sequence ID" value="POV98147.1"/>
    <property type="molecule type" value="Genomic_DNA"/>
</dbReference>
<comment type="caution">
    <text evidence="2">The sequence shown here is derived from an EMBL/GenBank/DDBJ whole genome shotgun (WGS) entry which is preliminary data.</text>
</comment>
<evidence type="ECO:0000313" key="3">
    <source>
        <dbReference type="Proteomes" id="UP000239156"/>
    </source>
</evidence>
<organism evidence="2 3">
    <name type="scientific">Puccinia striiformis</name>
    <dbReference type="NCBI Taxonomy" id="27350"/>
    <lineage>
        <taxon>Eukaryota</taxon>
        <taxon>Fungi</taxon>
        <taxon>Dikarya</taxon>
        <taxon>Basidiomycota</taxon>
        <taxon>Pucciniomycotina</taxon>
        <taxon>Pucciniomycetes</taxon>
        <taxon>Pucciniales</taxon>
        <taxon>Pucciniaceae</taxon>
        <taxon>Puccinia</taxon>
    </lineage>
</organism>
<evidence type="ECO:0000313" key="2">
    <source>
        <dbReference type="EMBL" id="POV98147.1"/>
    </source>
</evidence>
<name>A0A2S4ULR3_9BASI</name>
<accession>A0A2S4ULR3</accession>
<gene>
    <name evidence="2" type="ORF">PSTT_14593</name>
</gene>
<keyword evidence="3" id="KW-1185">Reference proteome</keyword>
<feature type="region of interest" description="Disordered" evidence="1">
    <location>
        <begin position="116"/>
        <end position="194"/>
    </location>
</feature>
<protein>
    <submittedName>
        <fullName evidence="2">Uncharacterized protein</fullName>
    </submittedName>
</protein>
<dbReference type="Proteomes" id="UP000239156">
    <property type="component" value="Unassembled WGS sequence"/>
</dbReference>
<dbReference type="VEuPathDB" id="FungiDB:PSTT_14593"/>
<evidence type="ECO:0000256" key="1">
    <source>
        <dbReference type="SAM" id="MobiDB-lite"/>
    </source>
</evidence>
<dbReference type="AlphaFoldDB" id="A0A2S4ULR3"/>
<feature type="region of interest" description="Disordered" evidence="1">
    <location>
        <begin position="302"/>
        <end position="341"/>
    </location>
</feature>